<proteinExistence type="predicted"/>
<dbReference type="Pfam" id="PF01810">
    <property type="entry name" value="LysE"/>
    <property type="match status" value="1"/>
</dbReference>
<feature type="transmembrane region" description="Helical" evidence="6">
    <location>
        <begin position="163"/>
        <end position="185"/>
    </location>
</feature>
<evidence type="ECO:0000313" key="8">
    <source>
        <dbReference type="Proteomes" id="UP000824189"/>
    </source>
</evidence>
<dbReference type="GO" id="GO:0015171">
    <property type="term" value="F:amino acid transmembrane transporter activity"/>
    <property type="evidence" value="ECO:0007669"/>
    <property type="project" value="TreeGrafter"/>
</dbReference>
<feature type="transmembrane region" description="Helical" evidence="6">
    <location>
        <begin position="126"/>
        <end position="143"/>
    </location>
</feature>
<feature type="transmembrane region" description="Helical" evidence="6">
    <location>
        <begin position="197"/>
        <end position="218"/>
    </location>
</feature>
<reference evidence="7" key="2">
    <citation type="submission" date="2021-04" db="EMBL/GenBank/DDBJ databases">
        <authorList>
            <person name="Gilroy R."/>
        </authorList>
    </citation>
    <scope>NUCLEOTIDE SEQUENCE</scope>
    <source>
        <strain evidence="7">4376</strain>
    </source>
</reference>
<feature type="transmembrane region" description="Helical" evidence="6">
    <location>
        <begin position="6"/>
        <end position="25"/>
    </location>
</feature>
<keyword evidence="2" id="KW-1003">Cell membrane</keyword>
<sequence length="220" mass="23204">MHLAIQGFVLWLSLMVAIGPQNALVIKQGLRRHALGAVLAVVMISDVILVALGIFGVGAVVDRAPWLLTGLKWAGVVYLVWFATTCFRDARNPSSLPTDVQPTPITFTAPESGGVALKTRPVLTKASVRPVVIAAIAMSWLNPGAYVDAVMLGSLANQYGDQALALGAGALVATLVWFPVLGFGARALSRPLSRPRVWAGINVVIGIMILAIVAKIAFTM</sequence>
<dbReference type="PANTHER" id="PTHR30086:SF20">
    <property type="entry name" value="ARGININE EXPORTER PROTEIN ARGO-RELATED"/>
    <property type="match status" value="1"/>
</dbReference>
<feature type="transmembrane region" description="Helical" evidence="6">
    <location>
        <begin position="37"/>
        <end position="60"/>
    </location>
</feature>
<evidence type="ECO:0000256" key="6">
    <source>
        <dbReference type="SAM" id="Phobius"/>
    </source>
</evidence>
<evidence type="ECO:0000313" key="7">
    <source>
        <dbReference type="EMBL" id="HIW95233.1"/>
    </source>
</evidence>
<name>A0A9D1UPV2_9CORY</name>
<protein>
    <submittedName>
        <fullName evidence="7">LysE family transporter</fullName>
    </submittedName>
</protein>
<reference evidence="7" key="1">
    <citation type="journal article" date="2021" name="PeerJ">
        <title>Extensive microbial diversity within the chicken gut microbiome revealed by metagenomics and culture.</title>
        <authorList>
            <person name="Gilroy R."/>
            <person name="Ravi A."/>
            <person name="Getino M."/>
            <person name="Pursley I."/>
            <person name="Horton D.L."/>
            <person name="Alikhan N.F."/>
            <person name="Baker D."/>
            <person name="Gharbi K."/>
            <person name="Hall N."/>
            <person name="Watson M."/>
            <person name="Adriaenssens E.M."/>
            <person name="Foster-Nyarko E."/>
            <person name="Jarju S."/>
            <person name="Secka A."/>
            <person name="Antonio M."/>
            <person name="Oren A."/>
            <person name="Chaudhuri R.R."/>
            <person name="La Ragione R."/>
            <person name="Hildebrand F."/>
            <person name="Pallen M.J."/>
        </authorList>
    </citation>
    <scope>NUCLEOTIDE SEQUENCE</scope>
    <source>
        <strain evidence="7">4376</strain>
    </source>
</reference>
<evidence type="ECO:0000256" key="5">
    <source>
        <dbReference type="ARBA" id="ARBA00023136"/>
    </source>
</evidence>
<dbReference type="EMBL" id="DXFZ01000026">
    <property type="protein sequence ID" value="HIW95233.1"/>
    <property type="molecule type" value="Genomic_DNA"/>
</dbReference>
<dbReference type="InterPro" id="IPR001123">
    <property type="entry name" value="LeuE-type"/>
</dbReference>
<dbReference type="Proteomes" id="UP000824189">
    <property type="component" value="Unassembled WGS sequence"/>
</dbReference>
<organism evidence="7 8">
    <name type="scientific">Candidatus Corynebacterium gallistercoris</name>
    <dbReference type="NCBI Taxonomy" id="2838530"/>
    <lineage>
        <taxon>Bacteria</taxon>
        <taxon>Bacillati</taxon>
        <taxon>Actinomycetota</taxon>
        <taxon>Actinomycetes</taxon>
        <taxon>Mycobacteriales</taxon>
        <taxon>Corynebacteriaceae</taxon>
        <taxon>Corynebacterium</taxon>
    </lineage>
</organism>
<evidence type="ECO:0000256" key="3">
    <source>
        <dbReference type="ARBA" id="ARBA00022692"/>
    </source>
</evidence>
<keyword evidence="3 6" id="KW-0812">Transmembrane</keyword>
<evidence type="ECO:0000256" key="1">
    <source>
        <dbReference type="ARBA" id="ARBA00004651"/>
    </source>
</evidence>
<dbReference type="AlphaFoldDB" id="A0A9D1UPV2"/>
<comment type="caution">
    <text evidence="7">The sequence shown here is derived from an EMBL/GenBank/DDBJ whole genome shotgun (WGS) entry which is preliminary data.</text>
</comment>
<evidence type="ECO:0000256" key="4">
    <source>
        <dbReference type="ARBA" id="ARBA00022989"/>
    </source>
</evidence>
<feature type="transmembrane region" description="Helical" evidence="6">
    <location>
        <begin position="66"/>
        <end position="87"/>
    </location>
</feature>
<comment type="subcellular location">
    <subcellularLocation>
        <location evidence="1">Cell membrane</location>
        <topology evidence="1">Multi-pass membrane protein</topology>
    </subcellularLocation>
</comment>
<evidence type="ECO:0000256" key="2">
    <source>
        <dbReference type="ARBA" id="ARBA00022475"/>
    </source>
</evidence>
<keyword evidence="5 6" id="KW-0472">Membrane</keyword>
<keyword evidence="4 6" id="KW-1133">Transmembrane helix</keyword>
<accession>A0A9D1UPV2</accession>
<dbReference type="GO" id="GO:0005886">
    <property type="term" value="C:plasma membrane"/>
    <property type="evidence" value="ECO:0007669"/>
    <property type="project" value="UniProtKB-SubCell"/>
</dbReference>
<dbReference type="PANTHER" id="PTHR30086">
    <property type="entry name" value="ARGININE EXPORTER PROTEIN ARGO"/>
    <property type="match status" value="1"/>
</dbReference>
<gene>
    <name evidence="7" type="ORF">H9867_01910</name>
</gene>